<keyword evidence="2" id="KW-1185">Reference proteome</keyword>
<protein>
    <submittedName>
        <fullName evidence="1">Uncharacterized protein</fullName>
    </submittedName>
</protein>
<evidence type="ECO:0000313" key="2">
    <source>
        <dbReference type="Proteomes" id="UP000036367"/>
    </source>
</evidence>
<dbReference type="AlphaFoldDB" id="A0A0J1BEJ8"/>
<gene>
    <name evidence="1" type="ORF">RISK_003000</name>
</gene>
<accession>A0A0J1BEJ8</accession>
<proteinExistence type="predicted"/>
<organism evidence="1 2">
    <name type="scientific">Rhodopirellula islandica</name>
    <dbReference type="NCBI Taxonomy" id="595434"/>
    <lineage>
        <taxon>Bacteria</taxon>
        <taxon>Pseudomonadati</taxon>
        <taxon>Planctomycetota</taxon>
        <taxon>Planctomycetia</taxon>
        <taxon>Pirellulales</taxon>
        <taxon>Pirellulaceae</taxon>
        <taxon>Rhodopirellula</taxon>
    </lineage>
</organism>
<name>A0A0J1BEJ8_RHOIS</name>
<sequence length="48" mass="5107">MQSRPLAASPSNPCVLRTNAMPLRGRAASEHLACASCESSPLQTRLLI</sequence>
<evidence type="ECO:0000313" key="1">
    <source>
        <dbReference type="EMBL" id="KLU05007.1"/>
    </source>
</evidence>
<dbReference type="Proteomes" id="UP000036367">
    <property type="component" value="Unassembled WGS sequence"/>
</dbReference>
<comment type="caution">
    <text evidence="1">The sequence shown here is derived from an EMBL/GenBank/DDBJ whole genome shotgun (WGS) entry which is preliminary data.</text>
</comment>
<dbReference type="PATRIC" id="fig|595434.4.peg.2859"/>
<dbReference type="EMBL" id="LECT01000024">
    <property type="protein sequence ID" value="KLU05007.1"/>
    <property type="molecule type" value="Genomic_DNA"/>
</dbReference>
<reference evidence="1" key="1">
    <citation type="submission" date="2015-05" db="EMBL/GenBank/DDBJ databases">
        <title>Permanent draft genome of Rhodopirellula islandicus K833.</title>
        <authorList>
            <person name="Kizina J."/>
            <person name="Richter M."/>
            <person name="Glockner F.O."/>
            <person name="Harder J."/>
        </authorList>
    </citation>
    <scope>NUCLEOTIDE SEQUENCE [LARGE SCALE GENOMIC DNA]</scope>
    <source>
        <strain evidence="1">K833</strain>
    </source>
</reference>